<evidence type="ECO:0000313" key="2">
    <source>
        <dbReference type="Proteomes" id="UP000222678"/>
    </source>
</evidence>
<dbReference type="RefSeq" id="YP_010660352.1">
    <property type="nucleotide sequence ID" value="NC_070876.1"/>
</dbReference>
<accession>A0A2L0V132</accession>
<dbReference type="EMBL" id="MF403009">
    <property type="protein sequence ID" value="AUZ95481.1"/>
    <property type="molecule type" value="Genomic_DNA"/>
</dbReference>
<sequence length="76" mass="8391">MTKQTSTPFHYQYFLCRRATNGGWTLEYEEGRGMVPNVIGAFTTPADLLLYLSAHITENGLEEVTPPARDQEGGAA</sequence>
<dbReference type="KEGG" id="vg:77936347"/>
<keyword evidence="2" id="KW-1185">Reference proteome</keyword>
<proteinExistence type="predicted"/>
<name>A0A2L0V132_9CAUD</name>
<dbReference type="Proteomes" id="UP000222678">
    <property type="component" value="Genome"/>
</dbReference>
<reference evidence="1 2" key="1">
    <citation type="submission" date="2017-06" db="EMBL/GenBank/DDBJ databases">
        <authorList>
            <person name="Kim H.J."/>
            <person name="Triplett B.A."/>
        </authorList>
    </citation>
    <scope>NUCLEOTIDE SEQUENCE [LARGE SCALE GENOMIC DNA]</scope>
</reference>
<evidence type="ECO:0000313" key="1">
    <source>
        <dbReference type="EMBL" id="AUZ95481.1"/>
    </source>
</evidence>
<organism evidence="1 2">
    <name type="scientific">Agrobacterium phage Atu_ph08</name>
    <dbReference type="NCBI Taxonomy" id="2024265"/>
    <lineage>
        <taxon>Viruses</taxon>
        <taxon>Duplodnaviria</taxon>
        <taxon>Heunggongvirae</taxon>
        <taxon>Uroviricota</taxon>
        <taxon>Caudoviricetes</taxon>
        <taxon>Roslyckyvirus</taxon>
        <taxon>Roslyckyvirus ph08</taxon>
    </lineage>
</organism>
<protein>
    <submittedName>
        <fullName evidence="1">Uncharacterized protein</fullName>
    </submittedName>
</protein>
<dbReference type="GeneID" id="77936347"/>